<dbReference type="Proteomes" id="UP000199202">
    <property type="component" value="Unassembled WGS sequence"/>
</dbReference>
<evidence type="ECO:0000313" key="1">
    <source>
        <dbReference type="EMBL" id="SDK69841.1"/>
    </source>
</evidence>
<accession>A0A1G9E127</accession>
<dbReference type="AlphaFoldDB" id="A0A1G9E127"/>
<evidence type="ECO:0000313" key="2">
    <source>
        <dbReference type="Proteomes" id="UP000199202"/>
    </source>
</evidence>
<gene>
    <name evidence="1" type="ORF">SAMN05421869_1186</name>
</gene>
<name>A0A1G9E127_9ACTN</name>
<organism evidence="1 2">
    <name type="scientific">Nonomuraea jiangxiensis</name>
    <dbReference type="NCBI Taxonomy" id="633440"/>
    <lineage>
        <taxon>Bacteria</taxon>
        <taxon>Bacillati</taxon>
        <taxon>Actinomycetota</taxon>
        <taxon>Actinomycetes</taxon>
        <taxon>Streptosporangiales</taxon>
        <taxon>Streptosporangiaceae</taxon>
        <taxon>Nonomuraea</taxon>
    </lineage>
</organism>
<protein>
    <submittedName>
        <fullName evidence="1">Uncharacterized protein</fullName>
    </submittedName>
</protein>
<proteinExistence type="predicted"/>
<sequence length="41" mass="4474">MSTLIAKAGESGDAGYLEQAGDILHDLSRIEEDAMRVLRQL</sequence>
<dbReference type="RefSeq" id="WP_281250061.1">
    <property type="nucleotide sequence ID" value="NZ_FNDJ01000018.1"/>
</dbReference>
<reference evidence="1 2" key="1">
    <citation type="submission" date="2016-10" db="EMBL/GenBank/DDBJ databases">
        <authorList>
            <person name="de Groot N.N."/>
        </authorList>
    </citation>
    <scope>NUCLEOTIDE SEQUENCE [LARGE SCALE GENOMIC DNA]</scope>
    <source>
        <strain evidence="1 2">CGMCC 4.6533</strain>
    </source>
</reference>
<dbReference type="STRING" id="633440.SAMN05421869_1186"/>
<keyword evidence="2" id="KW-1185">Reference proteome</keyword>
<dbReference type="EMBL" id="FNDJ01000018">
    <property type="protein sequence ID" value="SDK69841.1"/>
    <property type="molecule type" value="Genomic_DNA"/>
</dbReference>